<keyword evidence="3" id="KW-1185">Reference proteome</keyword>
<gene>
    <name evidence="2" type="ORF">SAMN05661086_03527</name>
</gene>
<feature type="transmembrane region" description="Helical" evidence="1">
    <location>
        <begin position="12"/>
        <end position="35"/>
    </location>
</feature>
<evidence type="ECO:0000256" key="1">
    <source>
        <dbReference type="SAM" id="Phobius"/>
    </source>
</evidence>
<dbReference type="Proteomes" id="UP000199659">
    <property type="component" value="Unassembled WGS sequence"/>
</dbReference>
<accession>A0A1I6LS61</accession>
<name>A0A1I6LS61_9FIRM</name>
<organism evidence="2 3">
    <name type="scientific">Anaeromicropila populeti</name>
    <dbReference type="NCBI Taxonomy" id="37658"/>
    <lineage>
        <taxon>Bacteria</taxon>
        <taxon>Bacillati</taxon>
        <taxon>Bacillota</taxon>
        <taxon>Clostridia</taxon>
        <taxon>Lachnospirales</taxon>
        <taxon>Lachnospiraceae</taxon>
        <taxon>Anaeromicropila</taxon>
    </lineage>
</organism>
<dbReference type="EMBL" id="FOYZ01000020">
    <property type="protein sequence ID" value="SFS06283.1"/>
    <property type="molecule type" value="Genomic_DNA"/>
</dbReference>
<evidence type="ECO:0000313" key="2">
    <source>
        <dbReference type="EMBL" id="SFS06283.1"/>
    </source>
</evidence>
<dbReference type="OrthoDB" id="2068116at2"/>
<evidence type="ECO:0008006" key="4">
    <source>
        <dbReference type="Google" id="ProtNLM"/>
    </source>
</evidence>
<keyword evidence="1" id="KW-0472">Membrane</keyword>
<proteinExistence type="predicted"/>
<keyword evidence="1" id="KW-0812">Transmembrane</keyword>
<keyword evidence="1" id="KW-1133">Transmembrane helix</keyword>
<reference evidence="2 3" key="1">
    <citation type="submission" date="2016-10" db="EMBL/GenBank/DDBJ databases">
        <authorList>
            <person name="de Groot N.N."/>
        </authorList>
    </citation>
    <scope>NUCLEOTIDE SEQUENCE [LARGE SCALE GENOMIC DNA]</scope>
    <source>
        <strain evidence="2 3">743A</strain>
    </source>
</reference>
<protein>
    <recommendedName>
        <fullName evidence="4">TadE-like protein</fullName>
    </recommendedName>
</protein>
<dbReference type="STRING" id="37658.SAMN05661086_03527"/>
<dbReference type="RefSeq" id="WP_092563926.1">
    <property type="nucleotide sequence ID" value="NZ_FOYZ01000020.1"/>
</dbReference>
<dbReference type="AlphaFoldDB" id="A0A1I6LS61"/>
<evidence type="ECO:0000313" key="3">
    <source>
        <dbReference type="Proteomes" id="UP000199659"/>
    </source>
</evidence>
<sequence length="143" mass="16530">MNQITKSCRGSMTVEAAFILPIIVFVIFALMYLMFYCGDQIKLTSFAVLSCQLNANGKELEKQKINLYINEEYSGGILADREVTITTETKVMGNEICFFNYLELPMPDVLSYWESRVLIIRVHTKEYNPCRIVRIYEAFKGQE</sequence>